<dbReference type="Gene3D" id="3.20.20.450">
    <property type="entry name" value="EAL domain"/>
    <property type="match status" value="1"/>
</dbReference>
<sequence length="554" mass="61617">MNGRIDTRGLHCMTTPTLDRVLDAVLRVDAGLNVQFISESGQRWFTRVPGSELPRNFAEIVHPEDLPGFRQSMADAPESFSCDLRVLKGGTECWINLRSYLLTAVQQHVFCIVDISMWKTEDSALRHAALHDELTGLPNRAFLKKAVEQRMLDGVFPFSVALLDLDGFKKVNDTYGHAMGDAVLIETTKRLQKLLNPGDIMARLGGDEFVILFDGKNAQAAQKALKNVLLAVARPYDTAPHNAYLGVSIGVAEYPMHGEDYSMLLKNADTAMYFSKKSGKNRVTVFALTDANVDFSIKAAIHNGIQEGEFFMEYQPQYDMDRRLIGAEALMRWTNRDLGRVGPDQFIPIVEDSGLMPFLGKWALRYSCHQLKKFHALDPDFVLSVNVSPIQFNSDHFDQEVLEVIAETGIDPTRLILEITESTLMSSQEKTERALAHLREKGIRFSIDDFGTGFSSLSYLTRLPVSSIKIDRAFITAMGAGPSAETSDNKLVCAMINLAHSIDLKVVAEGVETDMQYAFLKNAGCNLVQGYLLGKPMSADSMVRAFRQQLEVAA</sequence>
<dbReference type="Pfam" id="PF00563">
    <property type="entry name" value="EAL"/>
    <property type="match status" value="1"/>
</dbReference>
<dbReference type="InterPro" id="IPR000160">
    <property type="entry name" value="GGDEF_dom"/>
</dbReference>
<keyword evidence="4" id="KW-1185">Reference proteome</keyword>
<dbReference type="CDD" id="cd01948">
    <property type="entry name" value="EAL"/>
    <property type="match status" value="1"/>
</dbReference>
<dbReference type="SUPFAM" id="SSF141868">
    <property type="entry name" value="EAL domain-like"/>
    <property type="match status" value="1"/>
</dbReference>
<dbReference type="InterPro" id="IPR052155">
    <property type="entry name" value="Biofilm_reg_signaling"/>
</dbReference>
<dbReference type="PROSITE" id="PS50887">
    <property type="entry name" value="GGDEF"/>
    <property type="match status" value="1"/>
</dbReference>
<dbReference type="CDD" id="cd01949">
    <property type="entry name" value="GGDEF"/>
    <property type="match status" value="1"/>
</dbReference>
<accession>A0A3E1R7Y2</accession>
<dbReference type="Proteomes" id="UP000260665">
    <property type="component" value="Unassembled WGS sequence"/>
</dbReference>
<protein>
    <submittedName>
        <fullName evidence="3">Histidine kinase</fullName>
    </submittedName>
</protein>
<dbReference type="NCBIfam" id="TIGR00254">
    <property type="entry name" value="GGDEF"/>
    <property type="match status" value="1"/>
</dbReference>
<evidence type="ECO:0000313" key="4">
    <source>
        <dbReference type="Proteomes" id="UP000260665"/>
    </source>
</evidence>
<dbReference type="InterPro" id="IPR029787">
    <property type="entry name" value="Nucleotide_cyclase"/>
</dbReference>
<dbReference type="SMART" id="SM00052">
    <property type="entry name" value="EAL"/>
    <property type="match status" value="1"/>
</dbReference>
<dbReference type="InterPro" id="IPR001633">
    <property type="entry name" value="EAL_dom"/>
</dbReference>
<dbReference type="AlphaFoldDB" id="A0A3E1R7Y2"/>
<proteinExistence type="predicted"/>
<dbReference type="SUPFAM" id="SSF55785">
    <property type="entry name" value="PYP-like sensor domain (PAS domain)"/>
    <property type="match status" value="1"/>
</dbReference>
<dbReference type="CDD" id="cd00130">
    <property type="entry name" value="PAS"/>
    <property type="match status" value="1"/>
</dbReference>
<dbReference type="SMART" id="SM00267">
    <property type="entry name" value="GGDEF"/>
    <property type="match status" value="1"/>
</dbReference>
<organism evidence="3 4">
    <name type="scientific">Rhodoferax lacus</name>
    <dbReference type="NCBI Taxonomy" id="2184758"/>
    <lineage>
        <taxon>Bacteria</taxon>
        <taxon>Pseudomonadati</taxon>
        <taxon>Pseudomonadota</taxon>
        <taxon>Betaproteobacteria</taxon>
        <taxon>Burkholderiales</taxon>
        <taxon>Comamonadaceae</taxon>
        <taxon>Rhodoferax</taxon>
    </lineage>
</organism>
<dbReference type="EMBL" id="QFZK01000021">
    <property type="protein sequence ID" value="RFO95152.1"/>
    <property type="molecule type" value="Genomic_DNA"/>
</dbReference>
<evidence type="ECO:0000313" key="3">
    <source>
        <dbReference type="EMBL" id="RFO95152.1"/>
    </source>
</evidence>
<name>A0A3E1R7Y2_9BURK</name>
<dbReference type="SUPFAM" id="SSF55073">
    <property type="entry name" value="Nucleotide cyclase"/>
    <property type="match status" value="1"/>
</dbReference>
<evidence type="ECO:0000259" key="2">
    <source>
        <dbReference type="PROSITE" id="PS50887"/>
    </source>
</evidence>
<feature type="domain" description="GGDEF" evidence="2">
    <location>
        <begin position="156"/>
        <end position="288"/>
    </location>
</feature>
<dbReference type="PROSITE" id="PS50883">
    <property type="entry name" value="EAL"/>
    <property type="match status" value="1"/>
</dbReference>
<dbReference type="PANTHER" id="PTHR44757">
    <property type="entry name" value="DIGUANYLATE CYCLASE DGCP"/>
    <property type="match status" value="1"/>
</dbReference>
<dbReference type="Gene3D" id="3.30.450.20">
    <property type="entry name" value="PAS domain"/>
    <property type="match status" value="1"/>
</dbReference>
<comment type="caution">
    <text evidence="3">The sequence shown here is derived from an EMBL/GenBank/DDBJ whole genome shotgun (WGS) entry which is preliminary data.</text>
</comment>
<keyword evidence="3" id="KW-0808">Transferase</keyword>
<dbReference type="InterPro" id="IPR000014">
    <property type="entry name" value="PAS"/>
</dbReference>
<keyword evidence="3" id="KW-0418">Kinase</keyword>
<gene>
    <name evidence="3" type="ORF">DIC66_19780</name>
</gene>
<dbReference type="Pfam" id="PF00990">
    <property type="entry name" value="GGDEF"/>
    <property type="match status" value="1"/>
</dbReference>
<evidence type="ECO:0000259" key="1">
    <source>
        <dbReference type="PROSITE" id="PS50883"/>
    </source>
</evidence>
<dbReference type="InterPro" id="IPR035919">
    <property type="entry name" value="EAL_sf"/>
</dbReference>
<dbReference type="InterPro" id="IPR043128">
    <property type="entry name" value="Rev_trsase/Diguanyl_cyclase"/>
</dbReference>
<reference evidence="3 4" key="1">
    <citation type="submission" date="2018-05" db="EMBL/GenBank/DDBJ databases">
        <title>Rhodoferax soyangensis sp.nov., isolated from an oligotrophic freshwater lake.</title>
        <authorList>
            <person name="Park M."/>
        </authorList>
    </citation>
    <scope>NUCLEOTIDE SEQUENCE [LARGE SCALE GENOMIC DNA]</scope>
    <source>
        <strain evidence="3 4">IMCC26218</strain>
    </source>
</reference>
<feature type="domain" description="EAL" evidence="1">
    <location>
        <begin position="294"/>
        <end position="550"/>
    </location>
</feature>
<dbReference type="InterPro" id="IPR035965">
    <property type="entry name" value="PAS-like_dom_sf"/>
</dbReference>
<dbReference type="PANTHER" id="PTHR44757:SF2">
    <property type="entry name" value="BIOFILM ARCHITECTURE MAINTENANCE PROTEIN MBAA"/>
    <property type="match status" value="1"/>
</dbReference>
<dbReference type="GO" id="GO:0016301">
    <property type="term" value="F:kinase activity"/>
    <property type="evidence" value="ECO:0007669"/>
    <property type="project" value="UniProtKB-KW"/>
</dbReference>
<dbReference type="Gene3D" id="3.30.70.270">
    <property type="match status" value="1"/>
</dbReference>